<accession>A0A3D1JHL0</accession>
<dbReference type="GO" id="GO:0008658">
    <property type="term" value="F:penicillin binding"/>
    <property type="evidence" value="ECO:0007669"/>
    <property type="project" value="InterPro"/>
</dbReference>
<dbReference type="Gene3D" id="3.40.710.10">
    <property type="entry name" value="DD-peptidase/beta-lactamase superfamily"/>
    <property type="match status" value="1"/>
</dbReference>
<dbReference type="InterPro" id="IPR050515">
    <property type="entry name" value="Beta-lactam/transpept"/>
</dbReference>
<protein>
    <submittedName>
        <fullName evidence="7">Penicillin-binding protein 2</fullName>
    </submittedName>
</protein>
<dbReference type="GO" id="GO:0071555">
    <property type="term" value="P:cell wall organization"/>
    <property type="evidence" value="ECO:0007669"/>
    <property type="project" value="TreeGrafter"/>
</dbReference>
<dbReference type="InterPro" id="IPR012338">
    <property type="entry name" value="Beta-lactam/transpept-like"/>
</dbReference>
<dbReference type="OrthoDB" id="9804124at2"/>
<feature type="domain" description="Penicillin-binding protein transpeptidase" evidence="5">
    <location>
        <begin position="265"/>
        <end position="575"/>
    </location>
</feature>
<dbReference type="PANTHER" id="PTHR30627:SF1">
    <property type="entry name" value="PEPTIDOGLYCAN D,D-TRANSPEPTIDASE FTSI"/>
    <property type="match status" value="1"/>
</dbReference>
<dbReference type="RefSeq" id="WP_062192790.1">
    <property type="nucleotide sequence ID" value="NZ_DF967965.1"/>
</dbReference>
<dbReference type="Pfam" id="PF03717">
    <property type="entry name" value="PBP_dimer"/>
    <property type="match status" value="1"/>
</dbReference>
<dbReference type="AlphaFoldDB" id="A0A3D1JHL0"/>
<dbReference type="SUPFAM" id="SSF56519">
    <property type="entry name" value="Penicillin binding protein dimerisation domain"/>
    <property type="match status" value="1"/>
</dbReference>
<organism evidence="7 8">
    <name type="scientific">Anaerolinea thermolimosa</name>
    <dbReference type="NCBI Taxonomy" id="229919"/>
    <lineage>
        <taxon>Bacteria</taxon>
        <taxon>Bacillati</taxon>
        <taxon>Chloroflexota</taxon>
        <taxon>Anaerolineae</taxon>
        <taxon>Anaerolineales</taxon>
        <taxon>Anaerolineaceae</taxon>
        <taxon>Anaerolinea</taxon>
    </lineage>
</organism>
<dbReference type="Proteomes" id="UP000264141">
    <property type="component" value="Unassembled WGS sequence"/>
</dbReference>
<dbReference type="GO" id="GO:0005886">
    <property type="term" value="C:plasma membrane"/>
    <property type="evidence" value="ECO:0007669"/>
    <property type="project" value="TreeGrafter"/>
</dbReference>
<keyword evidence="3 4" id="KW-0472">Membrane</keyword>
<dbReference type="Gene3D" id="3.30.450.330">
    <property type="match status" value="1"/>
</dbReference>
<reference evidence="7 8" key="1">
    <citation type="journal article" date="2018" name="Nat. Biotechnol.">
        <title>A standardized bacterial taxonomy based on genome phylogeny substantially revises the tree of life.</title>
        <authorList>
            <person name="Parks D.H."/>
            <person name="Chuvochina M."/>
            <person name="Waite D.W."/>
            <person name="Rinke C."/>
            <person name="Skarshewski A."/>
            <person name="Chaumeil P.A."/>
            <person name="Hugenholtz P."/>
        </authorList>
    </citation>
    <scope>NUCLEOTIDE SEQUENCE [LARGE SCALE GENOMIC DNA]</scope>
    <source>
        <strain evidence="7">UBA8781</strain>
    </source>
</reference>
<proteinExistence type="inferred from homology"/>
<dbReference type="EMBL" id="DPBP01000037">
    <property type="protein sequence ID" value="HCE18061.1"/>
    <property type="molecule type" value="Genomic_DNA"/>
</dbReference>
<evidence type="ECO:0000256" key="1">
    <source>
        <dbReference type="ARBA" id="ARBA00004370"/>
    </source>
</evidence>
<comment type="caution">
    <text evidence="7">The sequence shown here is derived from an EMBL/GenBank/DDBJ whole genome shotgun (WGS) entry which is preliminary data.</text>
</comment>
<evidence type="ECO:0000259" key="6">
    <source>
        <dbReference type="Pfam" id="PF03717"/>
    </source>
</evidence>
<dbReference type="Gene3D" id="3.90.1310.10">
    <property type="entry name" value="Penicillin-binding protein 2a (Domain 2)"/>
    <property type="match status" value="1"/>
</dbReference>
<keyword evidence="4" id="KW-1133">Transmembrane helix</keyword>
<evidence type="ECO:0000256" key="4">
    <source>
        <dbReference type="SAM" id="Phobius"/>
    </source>
</evidence>
<feature type="transmembrane region" description="Helical" evidence="4">
    <location>
        <begin position="7"/>
        <end position="28"/>
    </location>
</feature>
<name>A0A3D1JHL0_9CHLR</name>
<evidence type="ECO:0000256" key="2">
    <source>
        <dbReference type="ARBA" id="ARBA00007171"/>
    </source>
</evidence>
<comment type="subcellular location">
    <subcellularLocation>
        <location evidence="1">Membrane</location>
    </subcellularLocation>
</comment>
<evidence type="ECO:0000259" key="5">
    <source>
        <dbReference type="Pfam" id="PF00905"/>
    </source>
</evidence>
<dbReference type="InterPro" id="IPR005311">
    <property type="entry name" value="PBP_dimer"/>
</dbReference>
<dbReference type="STRING" id="229919.GCA_001050195_01930"/>
<dbReference type="PANTHER" id="PTHR30627">
    <property type="entry name" value="PEPTIDOGLYCAN D,D-TRANSPEPTIDASE"/>
    <property type="match status" value="1"/>
</dbReference>
<gene>
    <name evidence="7" type="ORF">DEQ80_09395</name>
</gene>
<dbReference type="InterPro" id="IPR036138">
    <property type="entry name" value="PBP_dimer_sf"/>
</dbReference>
<sequence>MRQASFFRFWFVGGLLSAVGLFIFFWMIRINLSPQAEVFRKIGSTYETYRKTIYPERGNIYDRWGHLLAGNVETYEIGVDLRFVSDPQTIAATLAQVVGLDYNTVYDSVSEPWDSDLPRYVKLADFIDPEKIDQLDSIEKQLNRQREEASSRRRNTVMPNLDGLIWTPMLKRSYPEHTLGSNVIGFYAYRERETARGYFGVEEKYNQLLAGTPVEVEVALDPYKMNEIPSVPPGASLMLTLDRDIQAMSERILDKHIESSGAKSGVVVVMDPETGEILAMAVTPRLDPNEYWKYSEVFPGITAYNRAIGTTYEPGSVFKVLTMAAALDAGVVQPSTPFLDTGVIMVGGVPIRNWDRGAWGPQDMIGCMQHSLNVCLAWVATQLGPSKFYNYLNNFGIGHLTGVDLGGEASQPFLVPGDNGWYEVNLGTNSFGQGIAATPIQMITAISAVANHGKMMAPHVLKAVIENGEQYSNPPQIIGKPISAETAETLTNMLATSLEEESSAALVDGYRVAGKTGTAEIPGPGGYLDSATNASFVGWGPVDDPRFIVYVWLEQPQTSPWGSVVAAPLFKEIVENLVILMDLPPDSVRQGMAGQ</sequence>
<keyword evidence="4" id="KW-0812">Transmembrane</keyword>
<evidence type="ECO:0000313" key="7">
    <source>
        <dbReference type="EMBL" id="HCE18061.1"/>
    </source>
</evidence>
<dbReference type="InterPro" id="IPR001460">
    <property type="entry name" value="PCN-bd_Tpept"/>
</dbReference>
<comment type="similarity">
    <text evidence="2">Belongs to the transpeptidase family.</text>
</comment>
<evidence type="ECO:0000256" key="3">
    <source>
        <dbReference type="ARBA" id="ARBA00023136"/>
    </source>
</evidence>
<evidence type="ECO:0000313" key="8">
    <source>
        <dbReference type="Proteomes" id="UP000264141"/>
    </source>
</evidence>
<dbReference type="Pfam" id="PF00905">
    <property type="entry name" value="Transpeptidase"/>
    <property type="match status" value="1"/>
</dbReference>
<dbReference type="SUPFAM" id="SSF56601">
    <property type="entry name" value="beta-lactamase/transpeptidase-like"/>
    <property type="match status" value="1"/>
</dbReference>
<feature type="domain" description="Penicillin-binding protein dimerisation" evidence="6">
    <location>
        <begin position="53"/>
        <end position="221"/>
    </location>
</feature>